<proteinExistence type="predicted"/>
<accession>A0A2N1UMM4</accession>
<feature type="transmembrane region" description="Helical" evidence="6">
    <location>
        <begin position="442"/>
        <end position="461"/>
    </location>
</feature>
<evidence type="ECO:0000259" key="7">
    <source>
        <dbReference type="Pfam" id="PF03772"/>
    </source>
</evidence>
<keyword evidence="3 6" id="KW-0812">Transmembrane</keyword>
<dbReference type="PANTHER" id="PTHR30619:SF1">
    <property type="entry name" value="RECOMBINATION PROTEIN 2"/>
    <property type="match status" value="1"/>
</dbReference>
<feature type="transmembrane region" description="Helical" evidence="6">
    <location>
        <begin position="259"/>
        <end position="282"/>
    </location>
</feature>
<feature type="transmembrane region" description="Helical" evidence="6">
    <location>
        <begin position="333"/>
        <end position="350"/>
    </location>
</feature>
<evidence type="ECO:0000256" key="1">
    <source>
        <dbReference type="ARBA" id="ARBA00004651"/>
    </source>
</evidence>
<feature type="transmembrane region" description="Helical" evidence="6">
    <location>
        <begin position="481"/>
        <end position="498"/>
    </location>
</feature>
<dbReference type="EMBL" id="PGYQ01000025">
    <property type="protein sequence ID" value="PKL71957.1"/>
    <property type="molecule type" value="Genomic_DNA"/>
</dbReference>
<dbReference type="Pfam" id="PF13567">
    <property type="entry name" value="DUF4131"/>
    <property type="match status" value="1"/>
</dbReference>
<dbReference type="PANTHER" id="PTHR30619">
    <property type="entry name" value="DNA INTERNALIZATION/COMPETENCE PROTEIN COMEC/REC2"/>
    <property type="match status" value="1"/>
</dbReference>
<gene>
    <name evidence="9" type="ORF">CVV26_03445</name>
</gene>
<name>A0A2N1UMM4_9BACT</name>
<feature type="transmembrane region" description="Helical" evidence="6">
    <location>
        <begin position="12"/>
        <end position="28"/>
    </location>
</feature>
<evidence type="ECO:0000313" key="9">
    <source>
        <dbReference type="EMBL" id="PKL71957.1"/>
    </source>
</evidence>
<dbReference type="NCBIfam" id="TIGR00360">
    <property type="entry name" value="ComEC_N-term"/>
    <property type="match status" value="1"/>
</dbReference>
<evidence type="ECO:0000259" key="8">
    <source>
        <dbReference type="Pfam" id="PF13567"/>
    </source>
</evidence>
<feature type="transmembrane region" description="Helical" evidence="6">
    <location>
        <begin position="34"/>
        <end position="51"/>
    </location>
</feature>
<dbReference type="InterPro" id="IPR004477">
    <property type="entry name" value="ComEC_N"/>
</dbReference>
<reference evidence="9 10" key="1">
    <citation type="journal article" date="2017" name="ISME J.">
        <title>Potential for microbial H2 and metal transformations associated with novel bacteria and archaea in deep terrestrial subsurface sediments.</title>
        <authorList>
            <person name="Hernsdorf A.W."/>
            <person name="Amano Y."/>
            <person name="Miyakawa K."/>
            <person name="Ise K."/>
            <person name="Suzuki Y."/>
            <person name="Anantharaman K."/>
            <person name="Probst A."/>
            <person name="Burstein D."/>
            <person name="Thomas B.C."/>
            <person name="Banfield J.F."/>
        </authorList>
    </citation>
    <scope>NUCLEOTIDE SEQUENCE [LARGE SCALE GENOMIC DNA]</scope>
    <source>
        <strain evidence="9">HGW-Kuenenbacteria-1</strain>
    </source>
</reference>
<sequence>MTNIHMKKSKIFLFICLSFIAGIFISPWTKIPSAILKGIFIFGIFWIIFLWQRKDKKICKHECHSLNKNKILNKIIIFGFCFLSLIFGIFYFQKSFSKQYALQIYNDTKEEIILKGIIVGDLGNKKNSKKIIFEVYENSKEKILIYLPTKLNYQYGDELEIKTKLTTPFESDDFSYKNYLNRYNIHSIAYYPKIKLLAQNKGNFIQQNLFFIKNKFKEKIMAILPAPESSFLTGLLIGTQEDIPSQLINSFNVTGTTHLIALSGYNITIIGILLMNLFYALYFSRSFSFWLTIIMIIFFVILTGAEASVVRAAIMGILILLSKKIGRLKNITNAVVFTACLMLLFNPKILHYDIGFQLSFLATLGIIYVSPILFKMGFYKIPNDLEFRESLLMTISAQIMTFPIIIYNFGQLSLIAPVVNVLVLPVVPYSMLYGFIATLLGFFELTLAKIVGFFAWIFLAYEIKTIKLFSEIPFASVKIEIHWLIVFWLYGLIILWIWKNQKT</sequence>
<evidence type="ECO:0000256" key="2">
    <source>
        <dbReference type="ARBA" id="ARBA00022475"/>
    </source>
</evidence>
<evidence type="ECO:0000256" key="6">
    <source>
        <dbReference type="SAM" id="Phobius"/>
    </source>
</evidence>
<evidence type="ECO:0008006" key="11">
    <source>
        <dbReference type="Google" id="ProtNLM"/>
    </source>
</evidence>
<evidence type="ECO:0000256" key="5">
    <source>
        <dbReference type="ARBA" id="ARBA00023136"/>
    </source>
</evidence>
<comment type="subcellular location">
    <subcellularLocation>
        <location evidence="1">Cell membrane</location>
        <topology evidence="1">Multi-pass membrane protein</topology>
    </subcellularLocation>
</comment>
<keyword evidence="5 6" id="KW-0472">Membrane</keyword>
<feature type="domain" description="ComEC/Rec2-related protein" evidence="7">
    <location>
        <begin position="235"/>
        <end position="498"/>
    </location>
</feature>
<keyword evidence="4 6" id="KW-1133">Transmembrane helix</keyword>
<protein>
    <recommendedName>
        <fullName evidence="11">ComEC/Rec2-related protein domain-containing protein</fullName>
    </recommendedName>
</protein>
<evidence type="ECO:0000256" key="4">
    <source>
        <dbReference type="ARBA" id="ARBA00022989"/>
    </source>
</evidence>
<keyword evidence="2" id="KW-1003">Cell membrane</keyword>
<evidence type="ECO:0000256" key="3">
    <source>
        <dbReference type="ARBA" id="ARBA00022692"/>
    </source>
</evidence>
<comment type="caution">
    <text evidence="9">The sequence shown here is derived from an EMBL/GenBank/DDBJ whole genome shotgun (WGS) entry which is preliminary data.</text>
</comment>
<dbReference type="InterPro" id="IPR025405">
    <property type="entry name" value="DUF4131"/>
</dbReference>
<dbReference type="InterPro" id="IPR052159">
    <property type="entry name" value="Competence_DNA_uptake"/>
</dbReference>
<dbReference type="AlphaFoldDB" id="A0A2N1UMM4"/>
<feature type="domain" description="DUF4131" evidence="8">
    <location>
        <begin position="35"/>
        <end position="195"/>
    </location>
</feature>
<dbReference type="GO" id="GO:0005886">
    <property type="term" value="C:plasma membrane"/>
    <property type="evidence" value="ECO:0007669"/>
    <property type="project" value="UniProtKB-SubCell"/>
</dbReference>
<evidence type="ECO:0000313" key="10">
    <source>
        <dbReference type="Proteomes" id="UP000233414"/>
    </source>
</evidence>
<organism evidence="9 10">
    <name type="scientific">Candidatus Kuenenbacteria bacterium HGW-Kuenenbacteria-1</name>
    <dbReference type="NCBI Taxonomy" id="2013812"/>
    <lineage>
        <taxon>Bacteria</taxon>
        <taxon>Candidatus Kueneniibacteriota</taxon>
    </lineage>
</organism>
<dbReference type="Pfam" id="PF03772">
    <property type="entry name" value="Competence"/>
    <property type="match status" value="1"/>
</dbReference>
<feature type="transmembrane region" description="Helical" evidence="6">
    <location>
        <begin position="356"/>
        <end position="378"/>
    </location>
</feature>
<feature type="transmembrane region" description="Helical" evidence="6">
    <location>
        <begin position="288"/>
        <end position="321"/>
    </location>
</feature>
<feature type="transmembrane region" description="Helical" evidence="6">
    <location>
        <begin position="71"/>
        <end position="92"/>
    </location>
</feature>
<dbReference type="Proteomes" id="UP000233414">
    <property type="component" value="Unassembled WGS sequence"/>
</dbReference>